<dbReference type="OrthoDB" id="5488826at2"/>
<dbReference type="AlphaFoldDB" id="A0A1T5HGI2"/>
<protein>
    <recommendedName>
        <fullName evidence="1">DUF6298 domain-containing protein</fullName>
    </recommendedName>
</protein>
<evidence type="ECO:0000313" key="2">
    <source>
        <dbReference type="EMBL" id="SKC19776.1"/>
    </source>
</evidence>
<dbReference type="KEGG" id="asx:CDL62_02650"/>
<dbReference type="InterPro" id="IPR046265">
    <property type="entry name" value="DUF6298"/>
</dbReference>
<accession>A0A1T5HGI2</accession>
<organism evidence="2 3">
    <name type="scientific">Alkalitalea saponilacus</name>
    <dbReference type="NCBI Taxonomy" id="889453"/>
    <lineage>
        <taxon>Bacteria</taxon>
        <taxon>Pseudomonadati</taxon>
        <taxon>Bacteroidota</taxon>
        <taxon>Bacteroidia</taxon>
        <taxon>Marinilabiliales</taxon>
        <taxon>Marinilabiliaceae</taxon>
        <taxon>Alkalitalea</taxon>
    </lineage>
</organism>
<gene>
    <name evidence="2" type="ORF">SAMN03080601_02295</name>
</gene>
<feature type="domain" description="DUF6298" evidence="1">
    <location>
        <begin position="110"/>
        <end position="264"/>
    </location>
</feature>
<dbReference type="InterPro" id="IPR017853">
    <property type="entry name" value="GH"/>
</dbReference>
<dbReference type="PROSITE" id="PS51257">
    <property type="entry name" value="PROKAR_LIPOPROTEIN"/>
    <property type="match status" value="1"/>
</dbReference>
<proteinExistence type="predicted"/>
<dbReference type="RefSeq" id="WP_079558013.1">
    <property type="nucleotide sequence ID" value="NZ_CP021904.1"/>
</dbReference>
<dbReference type="Gene3D" id="3.20.20.80">
    <property type="entry name" value="Glycosidases"/>
    <property type="match status" value="1"/>
</dbReference>
<dbReference type="Pfam" id="PF19815">
    <property type="entry name" value="DUF6298"/>
    <property type="match status" value="1"/>
</dbReference>
<keyword evidence="3" id="KW-1185">Reference proteome</keyword>
<evidence type="ECO:0000259" key="1">
    <source>
        <dbReference type="Pfam" id="PF19815"/>
    </source>
</evidence>
<reference evidence="2 3" key="1">
    <citation type="submission" date="2017-02" db="EMBL/GenBank/DDBJ databases">
        <authorList>
            <person name="Peterson S.W."/>
        </authorList>
    </citation>
    <scope>NUCLEOTIDE SEQUENCE [LARGE SCALE GENOMIC DNA]</scope>
    <source>
        <strain evidence="2 3">DSM 24412</strain>
    </source>
</reference>
<sequence>MVKIDLKAGMVVLLTIIMIAVSCKSAGGSHENFPSNYDIRPYENNTYYWQYKGNPVLLLGGTWQDNLFNHPNGLERHLNLLLENGGNYVRNTMSHRNTDNVFAYVKSDGEFDLDQFNDEYWQRFENFLKMTYERDIIVQIEVFDPWDLFEDHEAQGGWSLHPYNPANNINYTATESGLPTEANYAPAGSPSDHTFYYTVPALHNNQLVLGYQKAFVDKLLSISLRFPNVIYSIQNETGEELAFGDYWADYIHKKGEEAGRTLYVTDMRRNADLTASDHYHTYDNAERFNYLDVSQNNWMTDQHHYDQMIFVRDYIAEFPRPVNNVKIYNRHGNEESVARFFRIIFAGGASARFHRPAYRDDAGAHEISTEWGLGLGPVAQTTIRSGRMFADIFDVFSSKPANNLLSERASNEAYALNNKKKQYAVYFPDEGTVTLNVSDIHGKLQLRWLNIKTASWLEPQYVEGGGNISLQTPGSGQWAVVVQKD</sequence>
<dbReference type="EMBL" id="FUYV01000013">
    <property type="protein sequence ID" value="SKC19776.1"/>
    <property type="molecule type" value="Genomic_DNA"/>
</dbReference>
<dbReference type="Proteomes" id="UP000191055">
    <property type="component" value="Unassembled WGS sequence"/>
</dbReference>
<dbReference type="SUPFAM" id="SSF51445">
    <property type="entry name" value="(Trans)glycosidases"/>
    <property type="match status" value="1"/>
</dbReference>
<evidence type="ECO:0000313" key="3">
    <source>
        <dbReference type="Proteomes" id="UP000191055"/>
    </source>
</evidence>
<name>A0A1T5HGI2_9BACT</name>
<dbReference type="STRING" id="889453.SAMN03080601_02295"/>